<evidence type="ECO:0000313" key="1">
    <source>
        <dbReference type="EMBL" id="CAA7039187.1"/>
    </source>
</evidence>
<protein>
    <recommendedName>
        <fullName evidence="3">F-box domain-containing protein</fullName>
    </recommendedName>
</protein>
<dbReference type="InterPro" id="IPR036047">
    <property type="entry name" value="F-box-like_dom_sf"/>
</dbReference>
<dbReference type="SUPFAM" id="SSF81383">
    <property type="entry name" value="F-box domain"/>
    <property type="match status" value="1"/>
</dbReference>
<evidence type="ECO:0008006" key="3">
    <source>
        <dbReference type="Google" id="ProtNLM"/>
    </source>
</evidence>
<dbReference type="PANTHER" id="PTHR31960:SF22">
    <property type="entry name" value="F-BOX PROTEIN PP2-A12"/>
    <property type="match status" value="1"/>
</dbReference>
<accession>A0A6D2JGW7</accession>
<organism evidence="1 2">
    <name type="scientific">Microthlaspi erraticum</name>
    <dbReference type="NCBI Taxonomy" id="1685480"/>
    <lineage>
        <taxon>Eukaryota</taxon>
        <taxon>Viridiplantae</taxon>
        <taxon>Streptophyta</taxon>
        <taxon>Embryophyta</taxon>
        <taxon>Tracheophyta</taxon>
        <taxon>Spermatophyta</taxon>
        <taxon>Magnoliopsida</taxon>
        <taxon>eudicotyledons</taxon>
        <taxon>Gunneridae</taxon>
        <taxon>Pentapetalae</taxon>
        <taxon>rosids</taxon>
        <taxon>malvids</taxon>
        <taxon>Brassicales</taxon>
        <taxon>Brassicaceae</taxon>
        <taxon>Coluteocarpeae</taxon>
        <taxon>Microthlaspi</taxon>
    </lineage>
</organism>
<dbReference type="InterPro" id="IPR025886">
    <property type="entry name" value="PP2-like"/>
</dbReference>
<proteinExistence type="predicted"/>
<dbReference type="Proteomes" id="UP000467841">
    <property type="component" value="Unassembled WGS sequence"/>
</dbReference>
<dbReference type="EMBL" id="CACVBM020001207">
    <property type="protein sequence ID" value="CAA7039187.1"/>
    <property type="molecule type" value="Genomic_DNA"/>
</dbReference>
<sequence>MGAGNSALHNDLSPSSCFGDRNLSNSKPGLGDLPEGCVALIVGNLDPVEICSFSKLNRAFRGASWADFIWESKLPPNYRIIVEKILGGFPENLQKRDIYAFLSRINSFDEGNKKVWIDKRSGGVCLSISAKGLSITGIDDRRYWSHLPTDESRFSSVAYLQQIWWFQVDGEIDFPFPAGSYSIFFRLQLGQSGSNWFGRRVCDTEKVHGWDVKPVRFQLWTEDGQHSSSQCMLTERGNWNHYHAGDFIVKESKKQSTKIKFSMTQIDCTHTKGGLSLDSVIVYPTSCNDRLKPF</sequence>
<dbReference type="PANTHER" id="PTHR31960">
    <property type="entry name" value="F-BOX PROTEIN PP2-A15"/>
    <property type="match status" value="1"/>
</dbReference>
<evidence type="ECO:0000313" key="2">
    <source>
        <dbReference type="Proteomes" id="UP000467841"/>
    </source>
</evidence>
<gene>
    <name evidence="1" type="ORF">MERR_LOCUS26422</name>
</gene>
<dbReference type="AlphaFoldDB" id="A0A6D2JGW7"/>
<dbReference type="OrthoDB" id="9970274at2759"/>
<comment type="caution">
    <text evidence="1">The sequence shown here is derived from an EMBL/GenBank/DDBJ whole genome shotgun (WGS) entry which is preliminary data.</text>
</comment>
<name>A0A6D2JGW7_9BRAS</name>
<reference evidence="1" key="1">
    <citation type="submission" date="2020-01" db="EMBL/GenBank/DDBJ databases">
        <authorList>
            <person name="Mishra B."/>
        </authorList>
    </citation>
    <scope>NUCLEOTIDE SEQUENCE [LARGE SCALE GENOMIC DNA]</scope>
</reference>
<dbReference type="CDD" id="cd22162">
    <property type="entry name" value="F-box_AtSKIP3-like"/>
    <property type="match status" value="1"/>
</dbReference>
<dbReference type="Pfam" id="PF14299">
    <property type="entry name" value="PP2"/>
    <property type="match status" value="1"/>
</dbReference>
<keyword evidence="2" id="KW-1185">Reference proteome</keyword>